<feature type="transmembrane region" description="Helical" evidence="1">
    <location>
        <begin position="22"/>
        <end position="40"/>
    </location>
</feature>
<keyword evidence="3" id="KW-1185">Reference proteome</keyword>
<comment type="caution">
    <text evidence="2">The sequence shown here is derived from an EMBL/GenBank/DDBJ whole genome shotgun (WGS) entry which is preliminary data.</text>
</comment>
<protein>
    <submittedName>
        <fullName evidence="2">Uncharacterized protein</fullName>
    </submittedName>
</protein>
<keyword evidence="1" id="KW-0472">Membrane</keyword>
<evidence type="ECO:0000256" key="1">
    <source>
        <dbReference type="SAM" id="Phobius"/>
    </source>
</evidence>
<gene>
    <name evidence="2" type="ORF">F5878DRAFT_599913</name>
</gene>
<feature type="transmembrane region" description="Helical" evidence="1">
    <location>
        <begin position="52"/>
        <end position="78"/>
    </location>
</feature>
<evidence type="ECO:0000313" key="2">
    <source>
        <dbReference type="EMBL" id="KAJ3845165.1"/>
    </source>
</evidence>
<dbReference type="Proteomes" id="UP001163846">
    <property type="component" value="Unassembled WGS sequence"/>
</dbReference>
<accession>A0AA38PLJ8</accession>
<keyword evidence="1" id="KW-1133">Transmembrane helix</keyword>
<proteinExistence type="predicted"/>
<evidence type="ECO:0000313" key="3">
    <source>
        <dbReference type="Proteomes" id="UP001163846"/>
    </source>
</evidence>
<keyword evidence="1" id="KW-0812">Transmembrane</keyword>
<organism evidence="2 3">
    <name type="scientific">Lentinula raphanica</name>
    <dbReference type="NCBI Taxonomy" id="153919"/>
    <lineage>
        <taxon>Eukaryota</taxon>
        <taxon>Fungi</taxon>
        <taxon>Dikarya</taxon>
        <taxon>Basidiomycota</taxon>
        <taxon>Agaricomycotina</taxon>
        <taxon>Agaricomycetes</taxon>
        <taxon>Agaricomycetidae</taxon>
        <taxon>Agaricales</taxon>
        <taxon>Marasmiineae</taxon>
        <taxon>Omphalotaceae</taxon>
        <taxon>Lentinula</taxon>
    </lineage>
</organism>
<name>A0AA38PLJ8_9AGAR</name>
<sequence length="110" mass="12872">MEEQKQKFVGNPAQNSPKHGPIINWTTCICHVSHSVTLLVKFSFYNPRASHIIYFHLYSISVIVHLEGGSLLVCLTYAHLLLRFNNVRQNHSNCYRRFQSLQTEKMRPRM</sequence>
<dbReference type="AlphaFoldDB" id="A0AA38PLJ8"/>
<dbReference type="EMBL" id="MU805940">
    <property type="protein sequence ID" value="KAJ3845165.1"/>
    <property type="molecule type" value="Genomic_DNA"/>
</dbReference>
<reference evidence="2" key="1">
    <citation type="submission" date="2022-08" db="EMBL/GenBank/DDBJ databases">
        <authorList>
            <consortium name="DOE Joint Genome Institute"/>
            <person name="Min B."/>
            <person name="Riley R."/>
            <person name="Sierra-Patev S."/>
            <person name="Naranjo-Ortiz M."/>
            <person name="Looney B."/>
            <person name="Konkel Z."/>
            <person name="Slot J.C."/>
            <person name="Sakamoto Y."/>
            <person name="Steenwyk J.L."/>
            <person name="Rokas A."/>
            <person name="Carro J."/>
            <person name="Camarero S."/>
            <person name="Ferreira P."/>
            <person name="Molpeceres G."/>
            <person name="Ruiz-Duenas F.J."/>
            <person name="Serrano A."/>
            <person name="Henrissat B."/>
            <person name="Drula E."/>
            <person name="Hughes K.W."/>
            <person name="Mata J.L."/>
            <person name="Ishikawa N.K."/>
            <person name="Vargas-Isla R."/>
            <person name="Ushijima S."/>
            <person name="Smith C.A."/>
            <person name="Ahrendt S."/>
            <person name="Andreopoulos W."/>
            <person name="He G."/>
            <person name="Labutti K."/>
            <person name="Lipzen A."/>
            <person name="Ng V."/>
            <person name="Sandor L."/>
            <person name="Barry K."/>
            <person name="Martinez A.T."/>
            <person name="Xiao Y."/>
            <person name="Gibbons J.G."/>
            <person name="Terashima K."/>
            <person name="Hibbett D.S."/>
            <person name="Grigoriev I.V."/>
        </authorList>
    </citation>
    <scope>NUCLEOTIDE SEQUENCE</scope>
    <source>
        <strain evidence="2">TFB9207</strain>
    </source>
</reference>